<comment type="caution">
    <text evidence="2">The sequence shown here is derived from an EMBL/GenBank/DDBJ whole genome shotgun (WGS) entry which is preliminary data.</text>
</comment>
<dbReference type="EMBL" id="AMFJ01028787">
    <property type="protein sequence ID" value="EKD44658.1"/>
    <property type="molecule type" value="Genomic_DNA"/>
</dbReference>
<name>K1ZJU2_9BACT</name>
<sequence length="92" mass="10712">MDKKTKIISIVETIADIFEIGDIVKVDLYDKLMTFDNERLFSVAKLLVDYKENQTNLLNNLSNNLKITQNKIIELNEKKQLLNDKDDILNNL</sequence>
<evidence type="ECO:0000256" key="1">
    <source>
        <dbReference type="SAM" id="Coils"/>
    </source>
</evidence>
<evidence type="ECO:0000313" key="2">
    <source>
        <dbReference type="EMBL" id="EKD44658.1"/>
    </source>
</evidence>
<gene>
    <name evidence="2" type="ORF">ACD_71C00056G0003</name>
</gene>
<protein>
    <submittedName>
        <fullName evidence="2">Uncharacterized protein</fullName>
    </submittedName>
</protein>
<feature type="coiled-coil region" evidence="1">
    <location>
        <begin position="51"/>
        <end position="85"/>
    </location>
</feature>
<organism evidence="2">
    <name type="scientific">uncultured bacterium</name>
    <name type="common">gcode 4</name>
    <dbReference type="NCBI Taxonomy" id="1234023"/>
    <lineage>
        <taxon>Bacteria</taxon>
        <taxon>environmental samples</taxon>
    </lineage>
</organism>
<reference evidence="2" key="1">
    <citation type="journal article" date="2012" name="Science">
        <title>Fermentation, hydrogen, and sulfur metabolism in multiple uncultivated bacterial phyla.</title>
        <authorList>
            <person name="Wrighton K.C."/>
            <person name="Thomas B.C."/>
            <person name="Sharon I."/>
            <person name="Miller C.S."/>
            <person name="Castelle C.J."/>
            <person name="VerBerkmoes N.C."/>
            <person name="Wilkins M.J."/>
            <person name="Hettich R.L."/>
            <person name="Lipton M.S."/>
            <person name="Williams K.H."/>
            <person name="Long P.E."/>
            <person name="Banfield J.F."/>
        </authorList>
    </citation>
    <scope>NUCLEOTIDE SEQUENCE [LARGE SCALE GENOMIC DNA]</scope>
</reference>
<dbReference type="AlphaFoldDB" id="K1ZJU2"/>
<proteinExistence type="predicted"/>
<accession>K1ZJU2</accession>
<keyword evidence="1" id="KW-0175">Coiled coil</keyword>